<protein>
    <submittedName>
        <fullName evidence="1">Uncharacterized protein</fullName>
    </submittedName>
</protein>
<evidence type="ECO:0000313" key="2">
    <source>
        <dbReference type="Proteomes" id="UP001321749"/>
    </source>
</evidence>
<organism evidence="1 2">
    <name type="scientific">Cladorrhinum samala</name>
    <dbReference type="NCBI Taxonomy" id="585594"/>
    <lineage>
        <taxon>Eukaryota</taxon>
        <taxon>Fungi</taxon>
        <taxon>Dikarya</taxon>
        <taxon>Ascomycota</taxon>
        <taxon>Pezizomycotina</taxon>
        <taxon>Sordariomycetes</taxon>
        <taxon>Sordariomycetidae</taxon>
        <taxon>Sordariales</taxon>
        <taxon>Podosporaceae</taxon>
        <taxon>Cladorrhinum</taxon>
    </lineage>
</organism>
<reference evidence="1" key="1">
    <citation type="journal article" date="2023" name="Mol. Phylogenet. Evol.">
        <title>Genome-scale phylogeny and comparative genomics of the fungal order Sordariales.</title>
        <authorList>
            <person name="Hensen N."/>
            <person name="Bonometti L."/>
            <person name="Westerberg I."/>
            <person name="Brannstrom I.O."/>
            <person name="Guillou S."/>
            <person name="Cros-Aarteil S."/>
            <person name="Calhoun S."/>
            <person name="Haridas S."/>
            <person name="Kuo A."/>
            <person name="Mondo S."/>
            <person name="Pangilinan J."/>
            <person name="Riley R."/>
            <person name="LaButti K."/>
            <person name="Andreopoulos B."/>
            <person name="Lipzen A."/>
            <person name="Chen C."/>
            <person name="Yan M."/>
            <person name="Daum C."/>
            <person name="Ng V."/>
            <person name="Clum A."/>
            <person name="Steindorff A."/>
            <person name="Ohm R.A."/>
            <person name="Martin F."/>
            <person name="Silar P."/>
            <person name="Natvig D.O."/>
            <person name="Lalanne C."/>
            <person name="Gautier V."/>
            <person name="Ament-Velasquez S.L."/>
            <person name="Kruys A."/>
            <person name="Hutchinson M.I."/>
            <person name="Powell A.J."/>
            <person name="Barry K."/>
            <person name="Miller A.N."/>
            <person name="Grigoriev I.V."/>
            <person name="Debuchy R."/>
            <person name="Gladieux P."/>
            <person name="Hiltunen Thoren M."/>
            <person name="Johannesson H."/>
        </authorList>
    </citation>
    <scope>NUCLEOTIDE SEQUENCE</scope>
    <source>
        <strain evidence="1">PSN324</strain>
    </source>
</reference>
<name>A0AAV9HT01_9PEZI</name>
<gene>
    <name evidence="1" type="ORF">QBC42DRAFT_284958</name>
</gene>
<evidence type="ECO:0000313" key="1">
    <source>
        <dbReference type="EMBL" id="KAK4463871.1"/>
    </source>
</evidence>
<accession>A0AAV9HT01</accession>
<reference evidence="1" key="2">
    <citation type="submission" date="2023-06" db="EMBL/GenBank/DDBJ databases">
        <authorList>
            <consortium name="Lawrence Berkeley National Laboratory"/>
            <person name="Mondo S.J."/>
            <person name="Hensen N."/>
            <person name="Bonometti L."/>
            <person name="Westerberg I."/>
            <person name="Brannstrom I.O."/>
            <person name="Guillou S."/>
            <person name="Cros-Aarteil S."/>
            <person name="Calhoun S."/>
            <person name="Haridas S."/>
            <person name="Kuo A."/>
            <person name="Pangilinan J."/>
            <person name="Riley R."/>
            <person name="Labutti K."/>
            <person name="Andreopoulos B."/>
            <person name="Lipzen A."/>
            <person name="Chen C."/>
            <person name="Yanf M."/>
            <person name="Daum C."/>
            <person name="Ng V."/>
            <person name="Clum A."/>
            <person name="Steindorff A."/>
            <person name="Ohm R."/>
            <person name="Martin F."/>
            <person name="Silar P."/>
            <person name="Natvig D."/>
            <person name="Lalanne C."/>
            <person name="Gautier V."/>
            <person name="Ament-Velasquez S.L."/>
            <person name="Kruys A."/>
            <person name="Hutchinson M.I."/>
            <person name="Powell A.J."/>
            <person name="Barry K."/>
            <person name="Miller A.N."/>
            <person name="Grigoriev I.V."/>
            <person name="Debuchy R."/>
            <person name="Gladieux P."/>
            <person name="Thoren M.H."/>
            <person name="Johannesson H."/>
        </authorList>
    </citation>
    <scope>NUCLEOTIDE SEQUENCE</scope>
    <source>
        <strain evidence="1">PSN324</strain>
    </source>
</reference>
<dbReference type="EMBL" id="MU864954">
    <property type="protein sequence ID" value="KAK4463871.1"/>
    <property type="molecule type" value="Genomic_DNA"/>
</dbReference>
<proteinExistence type="predicted"/>
<sequence>MASHSVTNVTEDTVPDFDPAIHTLLFDIMLLWSYVGRRETSLCRDCLLEVLGIAERAAEGRIIAAHDSAAAAAAALLGPVSNIIDIWQSGQENIAAVYLATTFTGAHRPIDFFAAVRARQRLDYLESYPQLVDRFTEHLWPLEGAGDGWTADQCKLWFAVAGTYSVPDAAAGRDVAGFAENHRALMNHLVRAGPEARCARNCFSLGVAPEMYGYPFAGDVERQSQVVYLRCLEMMDEQVRQIVIVAVEDAAGDGAIPLTLREDGDRLRMLKGVAGHPAVRARFGELSATPECANPAAIAERGMEAWRQMVVRDPTGEEQFGEACRLHLTRENFMRLARWFPRALREELEG</sequence>
<dbReference type="Proteomes" id="UP001321749">
    <property type="component" value="Unassembled WGS sequence"/>
</dbReference>
<comment type="caution">
    <text evidence="1">The sequence shown here is derived from an EMBL/GenBank/DDBJ whole genome shotgun (WGS) entry which is preliminary data.</text>
</comment>
<keyword evidence="2" id="KW-1185">Reference proteome</keyword>
<dbReference type="AlphaFoldDB" id="A0AAV9HT01"/>